<gene>
    <name evidence="3" type="ORF">AMOR_27480</name>
</gene>
<protein>
    <recommendedName>
        <fullName evidence="5">Lipoprotein</fullName>
    </recommendedName>
</protein>
<evidence type="ECO:0000313" key="3">
    <source>
        <dbReference type="EMBL" id="BDG03752.1"/>
    </source>
</evidence>
<dbReference type="Proteomes" id="UP001162891">
    <property type="component" value="Chromosome"/>
</dbReference>
<feature type="signal peptide" evidence="2">
    <location>
        <begin position="1"/>
        <end position="19"/>
    </location>
</feature>
<organism evidence="3 4">
    <name type="scientific">Anaeromyxobacter oryzae</name>
    <dbReference type="NCBI Taxonomy" id="2918170"/>
    <lineage>
        <taxon>Bacteria</taxon>
        <taxon>Pseudomonadati</taxon>
        <taxon>Myxococcota</taxon>
        <taxon>Myxococcia</taxon>
        <taxon>Myxococcales</taxon>
        <taxon>Cystobacterineae</taxon>
        <taxon>Anaeromyxobacteraceae</taxon>
        <taxon>Anaeromyxobacter</taxon>
    </lineage>
</organism>
<keyword evidence="2" id="KW-0732">Signal</keyword>
<dbReference type="RefSeq" id="WP_248362061.1">
    <property type="nucleotide sequence ID" value="NZ_AP025591.1"/>
</dbReference>
<proteinExistence type="predicted"/>
<accession>A0ABN6MRY4</accession>
<dbReference type="PROSITE" id="PS51257">
    <property type="entry name" value="PROKAR_LIPOPROTEIN"/>
    <property type="match status" value="1"/>
</dbReference>
<evidence type="ECO:0000313" key="4">
    <source>
        <dbReference type="Proteomes" id="UP001162891"/>
    </source>
</evidence>
<reference evidence="4" key="1">
    <citation type="journal article" date="2022" name="Int. J. Syst. Evol. Microbiol.">
        <title>Anaeromyxobacter oryzae sp. nov., Anaeromyxobacter diazotrophicus sp. nov. and Anaeromyxobacter paludicola sp. nov., isolated from paddy soils.</title>
        <authorList>
            <person name="Itoh H."/>
            <person name="Xu Z."/>
            <person name="Mise K."/>
            <person name="Masuda Y."/>
            <person name="Ushijima N."/>
            <person name="Hayakawa C."/>
            <person name="Shiratori Y."/>
            <person name="Senoo K."/>
        </authorList>
    </citation>
    <scope>NUCLEOTIDE SEQUENCE [LARGE SCALE GENOMIC DNA]</scope>
    <source>
        <strain evidence="4">Red232</strain>
    </source>
</reference>
<sequence>MKIGIACAPLALAAALACMGGGSHRPETVAETDFGRLSPAEMQPVNAARTESDAARDGVARADLHLQEAQHEADYAKAEQTAVRADQERAAAAAKAAKESGDPGDTARAQELASTAQLHQQAAEAHAAYANQLVQARQAGVAAAKAEQARAEAALERAKLTALEQAQIPAATKYDPARFDATVAQRTREAAEARTRASQADHAALQALGTWQTLQQRWQARAQGPIQRG</sequence>
<name>A0ABN6MRY4_9BACT</name>
<keyword evidence="4" id="KW-1185">Reference proteome</keyword>
<evidence type="ECO:0000256" key="1">
    <source>
        <dbReference type="SAM" id="MobiDB-lite"/>
    </source>
</evidence>
<feature type="chain" id="PRO_5045353108" description="Lipoprotein" evidence="2">
    <location>
        <begin position="20"/>
        <end position="229"/>
    </location>
</feature>
<evidence type="ECO:0000256" key="2">
    <source>
        <dbReference type="SAM" id="SignalP"/>
    </source>
</evidence>
<feature type="region of interest" description="Disordered" evidence="1">
    <location>
        <begin position="71"/>
        <end position="108"/>
    </location>
</feature>
<dbReference type="EMBL" id="AP025591">
    <property type="protein sequence ID" value="BDG03752.1"/>
    <property type="molecule type" value="Genomic_DNA"/>
</dbReference>
<evidence type="ECO:0008006" key="5">
    <source>
        <dbReference type="Google" id="ProtNLM"/>
    </source>
</evidence>